<dbReference type="InterPro" id="IPR036388">
    <property type="entry name" value="WH-like_DNA-bd_sf"/>
</dbReference>
<feature type="domain" description="HTH marR-type" evidence="2">
    <location>
        <begin position="1"/>
        <end position="142"/>
    </location>
</feature>
<keyword evidence="1" id="KW-0808">Transferase</keyword>
<dbReference type="GO" id="GO:0008080">
    <property type="term" value="F:N-acetyltransferase activity"/>
    <property type="evidence" value="ECO:0007669"/>
    <property type="project" value="InterPro"/>
</dbReference>
<dbReference type="KEGG" id="pfer:IRI77_25335"/>
<dbReference type="Gene3D" id="1.10.10.10">
    <property type="entry name" value="Winged helix-like DNA-binding domain superfamily/Winged helix DNA-binding domain"/>
    <property type="match status" value="1"/>
</dbReference>
<dbReference type="GO" id="GO:0003700">
    <property type="term" value="F:DNA-binding transcription factor activity"/>
    <property type="evidence" value="ECO:0007669"/>
    <property type="project" value="InterPro"/>
</dbReference>
<dbReference type="InterPro" id="IPR000182">
    <property type="entry name" value="GNAT_dom"/>
</dbReference>
<evidence type="ECO:0000259" key="3">
    <source>
        <dbReference type="PROSITE" id="PS51186"/>
    </source>
</evidence>
<gene>
    <name evidence="4" type="ORF">IRI77_25335</name>
</gene>
<sequence>MRTPSILDHRVAAVRRFNRFYTREIGTLQQGLLKSKFSLTEVRILYEVANRESPTATEIGRELRMDPGYLSRLLVKLDKAGMIERMTSEEDGRASHLRLTPAGRTEFTNLTFLANAEVGTMLSRLNEQKQRLLVDSMRNIEAVLESVPEQKEPYLLRNHQPGDMGWVVHRHGVLYAQEYGWDERFEALVARIAADFIDHFQPKKERCWIAERAGETVGSVFLVQDPEQVGVAKLRLLLIEPSARGLGLGQRLVDECTKFARQAGYTKITLWTNNVLLAARHIYAKAGYQKVGQEAHESFGQSMISETWELGL</sequence>
<dbReference type="InterPro" id="IPR000835">
    <property type="entry name" value="HTH_MarR-typ"/>
</dbReference>
<dbReference type="Proteomes" id="UP000593892">
    <property type="component" value="Chromosome"/>
</dbReference>
<evidence type="ECO:0000256" key="1">
    <source>
        <dbReference type="ARBA" id="ARBA00022679"/>
    </source>
</evidence>
<keyword evidence="5" id="KW-1185">Reference proteome</keyword>
<dbReference type="SMART" id="SM00347">
    <property type="entry name" value="HTH_MARR"/>
    <property type="match status" value="1"/>
</dbReference>
<dbReference type="Pfam" id="PF01047">
    <property type="entry name" value="MarR"/>
    <property type="match status" value="1"/>
</dbReference>
<accession>A0A7S7NMY6</accession>
<evidence type="ECO:0000313" key="5">
    <source>
        <dbReference type="Proteomes" id="UP000593892"/>
    </source>
</evidence>
<dbReference type="PANTHER" id="PTHR13947:SF37">
    <property type="entry name" value="LD18367P"/>
    <property type="match status" value="1"/>
</dbReference>
<dbReference type="Pfam" id="PF00583">
    <property type="entry name" value="Acetyltransf_1"/>
    <property type="match status" value="1"/>
</dbReference>
<dbReference type="AlphaFoldDB" id="A0A7S7NMY6"/>
<dbReference type="PROSITE" id="PS51186">
    <property type="entry name" value="GNAT"/>
    <property type="match status" value="1"/>
</dbReference>
<dbReference type="PROSITE" id="PS50995">
    <property type="entry name" value="HTH_MARR_2"/>
    <property type="match status" value="1"/>
</dbReference>
<feature type="domain" description="N-acetyltransferase" evidence="3">
    <location>
        <begin position="164"/>
        <end position="311"/>
    </location>
</feature>
<dbReference type="InterPro" id="IPR050769">
    <property type="entry name" value="NAT_camello-type"/>
</dbReference>
<proteinExistence type="predicted"/>
<dbReference type="Gene3D" id="3.40.630.30">
    <property type="match status" value="1"/>
</dbReference>
<organism evidence="4 5">
    <name type="scientific">Paludibaculum fermentans</name>
    <dbReference type="NCBI Taxonomy" id="1473598"/>
    <lineage>
        <taxon>Bacteria</taxon>
        <taxon>Pseudomonadati</taxon>
        <taxon>Acidobacteriota</taxon>
        <taxon>Terriglobia</taxon>
        <taxon>Bryobacterales</taxon>
        <taxon>Bryobacteraceae</taxon>
        <taxon>Paludibaculum</taxon>
    </lineage>
</organism>
<dbReference type="SUPFAM" id="SSF46785">
    <property type="entry name" value="Winged helix' DNA-binding domain"/>
    <property type="match status" value="1"/>
</dbReference>
<reference evidence="4 5" key="1">
    <citation type="submission" date="2020-10" db="EMBL/GenBank/DDBJ databases">
        <title>Complete genome sequence of Paludibaculum fermentans P105T, a facultatively anaerobic acidobacterium capable of dissimilatory Fe(III) reduction.</title>
        <authorList>
            <person name="Dedysh S.N."/>
            <person name="Beletsky A.V."/>
            <person name="Kulichevskaya I.S."/>
            <person name="Mardanov A.V."/>
            <person name="Ravin N.V."/>
        </authorList>
    </citation>
    <scope>NUCLEOTIDE SEQUENCE [LARGE SCALE GENOMIC DNA]</scope>
    <source>
        <strain evidence="4 5">P105</strain>
    </source>
</reference>
<protein>
    <submittedName>
        <fullName evidence="4">MarR family transcriptional regulator</fullName>
    </submittedName>
</protein>
<dbReference type="EMBL" id="CP063849">
    <property type="protein sequence ID" value="QOY86114.1"/>
    <property type="molecule type" value="Genomic_DNA"/>
</dbReference>
<dbReference type="InterPro" id="IPR036390">
    <property type="entry name" value="WH_DNA-bd_sf"/>
</dbReference>
<dbReference type="CDD" id="cd04301">
    <property type="entry name" value="NAT_SF"/>
    <property type="match status" value="1"/>
</dbReference>
<evidence type="ECO:0000313" key="4">
    <source>
        <dbReference type="EMBL" id="QOY86114.1"/>
    </source>
</evidence>
<name>A0A7S7NMY6_PALFE</name>
<dbReference type="PANTHER" id="PTHR13947">
    <property type="entry name" value="GNAT FAMILY N-ACETYLTRANSFERASE"/>
    <property type="match status" value="1"/>
</dbReference>
<dbReference type="InterPro" id="IPR016181">
    <property type="entry name" value="Acyl_CoA_acyltransferase"/>
</dbReference>
<dbReference type="SUPFAM" id="SSF55729">
    <property type="entry name" value="Acyl-CoA N-acyltransferases (Nat)"/>
    <property type="match status" value="1"/>
</dbReference>
<evidence type="ECO:0000259" key="2">
    <source>
        <dbReference type="PROSITE" id="PS50995"/>
    </source>
</evidence>